<dbReference type="EMBL" id="GBRH01198035">
    <property type="protein sequence ID" value="JAD99860.1"/>
    <property type="molecule type" value="Transcribed_RNA"/>
</dbReference>
<reference evidence="1" key="2">
    <citation type="journal article" date="2015" name="Data Brief">
        <title>Shoot transcriptome of the giant reed, Arundo donax.</title>
        <authorList>
            <person name="Barrero R.A."/>
            <person name="Guerrero F.D."/>
            <person name="Moolhuijzen P."/>
            <person name="Goolsby J.A."/>
            <person name="Tidwell J."/>
            <person name="Bellgard S.E."/>
            <person name="Bellgard M.I."/>
        </authorList>
    </citation>
    <scope>NUCLEOTIDE SEQUENCE</scope>
    <source>
        <tissue evidence="1">Shoot tissue taken approximately 20 cm above the soil surface</tissue>
    </source>
</reference>
<protein>
    <submittedName>
        <fullName evidence="1">Uncharacterized protein</fullName>
    </submittedName>
</protein>
<proteinExistence type="predicted"/>
<organism evidence="1">
    <name type="scientific">Arundo donax</name>
    <name type="common">Giant reed</name>
    <name type="synonym">Donax arundinaceus</name>
    <dbReference type="NCBI Taxonomy" id="35708"/>
    <lineage>
        <taxon>Eukaryota</taxon>
        <taxon>Viridiplantae</taxon>
        <taxon>Streptophyta</taxon>
        <taxon>Embryophyta</taxon>
        <taxon>Tracheophyta</taxon>
        <taxon>Spermatophyta</taxon>
        <taxon>Magnoliopsida</taxon>
        <taxon>Liliopsida</taxon>
        <taxon>Poales</taxon>
        <taxon>Poaceae</taxon>
        <taxon>PACMAD clade</taxon>
        <taxon>Arundinoideae</taxon>
        <taxon>Arundineae</taxon>
        <taxon>Arundo</taxon>
    </lineage>
</organism>
<dbReference type="AlphaFoldDB" id="A0A0A9EPQ2"/>
<sequence length="24" mass="2874">MFQAPFQFSYILESIMFQVPFATM</sequence>
<evidence type="ECO:0000313" key="1">
    <source>
        <dbReference type="EMBL" id="JAD99860.1"/>
    </source>
</evidence>
<name>A0A0A9EPQ2_ARUDO</name>
<reference evidence="1" key="1">
    <citation type="submission" date="2014-09" db="EMBL/GenBank/DDBJ databases">
        <authorList>
            <person name="Magalhaes I.L.F."/>
            <person name="Oliveira U."/>
            <person name="Santos F.R."/>
            <person name="Vidigal T.H.D.A."/>
            <person name="Brescovit A.D."/>
            <person name="Santos A.J."/>
        </authorList>
    </citation>
    <scope>NUCLEOTIDE SEQUENCE</scope>
    <source>
        <tissue evidence="1">Shoot tissue taken approximately 20 cm above the soil surface</tissue>
    </source>
</reference>
<accession>A0A0A9EPQ2</accession>